<feature type="coiled-coil region" evidence="1">
    <location>
        <begin position="46"/>
        <end position="73"/>
    </location>
</feature>
<organism evidence="2 3">
    <name type="scientific">Eumeta variegata</name>
    <name type="common">Bagworm moth</name>
    <name type="synonym">Eumeta japonica</name>
    <dbReference type="NCBI Taxonomy" id="151549"/>
    <lineage>
        <taxon>Eukaryota</taxon>
        <taxon>Metazoa</taxon>
        <taxon>Ecdysozoa</taxon>
        <taxon>Arthropoda</taxon>
        <taxon>Hexapoda</taxon>
        <taxon>Insecta</taxon>
        <taxon>Pterygota</taxon>
        <taxon>Neoptera</taxon>
        <taxon>Endopterygota</taxon>
        <taxon>Lepidoptera</taxon>
        <taxon>Glossata</taxon>
        <taxon>Ditrysia</taxon>
        <taxon>Tineoidea</taxon>
        <taxon>Psychidae</taxon>
        <taxon>Oiketicinae</taxon>
        <taxon>Eumeta</taxon>
    </lineage>
</organism>
<dbReference type="PANTHER" id="PTHR34927:SF1">
    <property type="entry name" value="IQ DOMAIN-CONTAINING PROTEIN K"/>
    <property type="match status" value="1"/>
</dbReference>
<proteinExistence type="predicted"/>
<sequence length="276" mass="32660">MSGNETESTRKANPTISESSLNAFKLPETLPCSTIEFPALVGAKTSAKWQEILNEKEEKMQAIKNHEDKKKESIPKSPFQKTECDYMREKVFDHLVPALEDTLKKAIIWNALEHQKCFFNGIDHIVQVLWNNNPKHPWRKLLNMHVFNMPWTREELAMQTVLDYAGALEYTKVWALRHRARALGHTELSIHRIWDPFRRPNNSPRPYYPKSWLWPEDYAATIIQKTVRRYFVLCDEEVQEMREFWTKLRTEHDVPDMELNPILAKEFALQRRSTQI</sequence>
<keyword evidence="1" id="KW-0175">Coiled coil</keyword>
<dbReference type="PANTHER" id="PTHR34927">
    <property type="entry name" value="IQ DOMAIN-CONTAINING PROTEIN K"/>
    <property type="match status" value="1"/>
</dbReference>
<dbReference type="STRING" id="151549.A0A4C1V895"/>
<dbReference type="EMBL" id="BGZK01000299">
    <property type="protein sequence ID" value="GBP35091.1"/>
    <property type="molecule type" value="Genomic_DNA"/>
</dbReference>
<name>A0A4C1V895_EUMVA</name>
<evidence type="ECO:0008006" key="4">
    <source>
        <dbReference type="Google" id="ProtNLM"/>
    </source>
</evidence>
<keyword evidence="3" id="KW-1185">Reference proteome</keyword>
<reference evidence="2 3" key="1">
    <citation type="journal article" date="2019" name="Commun. Biol.">
        <title>The bagworm genome reveals a unique fibroin gene that provides high tensile strength.</title>
        <authorList>
            <person name="Kono N."/>
            <person name="Nakamura H."/>
            <person name="Ohtoshi R."/>
            <person name="Tomita M."/>
            <person name="Numata K."/>
            <person name="Arakawa K."/>
        </authorList>
    </citation>
    <scope>NUCLEOTIDE SEQUENCE [LARGE SCALE GENOMIC DNA]</scope>
</reference>
<evidence type="ECO:0000256" key="1">
    <source>
        <dbReference type="SAM" id="Coils"/>
    </source>
</evidence>
<evidence type="ECO:0000313" key="3">
    <source>
        <dbReference type="Proteomes" id="UP000299102"/>
    </source>
</evidence>
<gene>
    <name evidence="2" type="ORF">EVAR_28288_1</name>
</gene>
<dbReference type="InterPro" id="IPR043408">
    <property type="entry name" value="IQCK"/>
</dbReference>
<dbReference type="Proteomes" id="UP000299102">
    <property type="component" value="Unassembled WGS sequence"/>
</dbReference>
<dbReference type="OrthoDB" id="2155538at2759"/>
<dbReference type="AlphaFoldDB" id="A0A4C1V895"/>
<comment type="caution">
    <text evidence="2">The sequence shown here is derived from an EMBL/GenBank/DDBJ whole genome shotgun (WGS) entry which is preliminary data.</text>
</comment>
<protein>
    <recommendedName>
        <fullName evidence="4">IQ domain-containing protein K</fullName>
    </recommendedName>
</protein>
<evidence type="ECO:0000313" key="2">
    <source>
        <dbReference type="EMBL" id="GBP35091.1"/>
    </source>
</evidence>
<accession>A0A4C1V895</accession>